<dbReference type="PANTHER" id="PTHR32108:SF9">
    <property type="entry name" value="REVERSE TRANSCRIPTASE RNASE H-LIKE DOMAIN-CONTAINING PROTEIN"/>
    <property type="match status" value="1"/>
</dbReference>
<evidence type="ECO:0000313" key="1">
    <source>
        <dbReference type="EMBL" id="CAL1355306.1"/>
    </source>
</evidence>
<reference evidence="1 2" key="1">
    <citation type="submission" date="2024-04" db="EMBL/GenBank/DDBJ databases">
        <authorList>
            <person name="Fracassetti M."/>
        </authorList>
    </citation>
    <scope>NUCLEOTIDE SEQUENCE [LARGE SCALE GENOMIC DNA]</scope>
</reference>
<dbReference type="PANTHER" id="PTHR32108">
    <property type="entry name" value="DNA-DIRECTED RNA POLYMERASE SUBUNIT ALPHA"/>
    <property type="match status" value="1"/>
</dbReference>
<name>A0AAV2CHK0_9ROSI</name>
<dbReference type="EMBL" id="OZ034813">
    <property type="protein sequence ID" value="CAL1355306.1"/>
    <property type="molecule type" value="Genomic_DNA"/>
</dbReference>
<accession>A0AAV2CHK0</accession>
<protein>
    <recommendedName>
        <fullName evidence="3">Gag-pol polyprotein</fullName>
    </recommendedName>
</protein>
<evidence type="ECO:0008006" key="3">
    <source>
        <dbReference type="Google" id="ProtNLM"/>
    </source>
</evidence>
<evidence type="ECO:0000313" key="2">
    <source>
        <dbReference type="Proteomes" id="UP001497516"/>
    </source>
</evidence>
<keyword evidence="2" id="KW-1185">Reference proteome</keyword>
<sequence>MVSIFFDTLKPPYYNNVVGITTTNFADLLIIGERIEKGIKQGKMEISEGFVRLSQNKRKEEEMYSTYRETKEKTRKVNSQKNQALPYVATTTPILQPPNFMKSIIQNPTPIPRQGVNRDVSIPRKAKRGFDPISVTYTELFPRLLHDRLITPIPGETLQPSFSRWYRLDKHCDYHSGVQGHSVENCNALDKGSRHGERRMVEV</sequence>
<organism evidence="1 2">
    <name type="scientific">Linum trigynum</name>
    <dbReference type="NCBI Taxonomy" id="586398"/>
    <lineage>
        <taxon>Eukaryota</taxon>
        <taxon>Viridiplantae</taxon>
        <taxon>Streptophyta</taxon>
        <taxon>Embryophyta</taxon>
        <taxon>Tracheophyta</taxon>
        <taxon>Spermatophyta</taxon>
        <taxon>Magnoliopsida</taxon>
        <taxon>eudicotyledons</taxon>
        <taxon>Gunneridae</taxon>
        <taxon>Pentapetalae</taxon>
        <taxon>rosids</taxon>
        <taxon>fabids</taxon>
        <taxon>Malpighiales</taxon>
        <taxon>Linaceae</taxon>
        <taxon>Linum</taxon>
    </lineage>
</organism>
<dbReference type="AlphaFoldDB" id="A0AAV2CHK0"/>
<dbReference type="Proteomes" id="UP001497516">
    <property type="component" value="Chromosome 1"/>
</dbReference>
<gene>
    <name evidence="1" type="ORF">LTRI10_LOCUS3075</name>
</gene>
<proteinExistence type="predicted"/>